<dbReference type="GeneID" id="87823288"/>
<sequence>MLTVSSAVVKDGMILSSGPAMEEAMLLVMTAGTPVTLVDGYGTLIWCLESSVRVRSKFCSRPGIKSAASARDRHAGNASDCLSSQKSWAQCVGSMTTGLRRRDSHLNVI</sequence>
<organism evidence="2 3">
    <name type="scientific">Parathielavia appendiculata</name>
    <dbReference type="NCBI Taxonomy" id="2587402"/>
    <lineage>
        <taxon>Eukaryota</taxon>
        <taxon>Fungi</taxon>
        <taxon>Dikarya</taxon>
        <taxon>Ascomycota</taxon>
        <taxon>Pezizomycotina</taxon>
        <taxon>Sordariomycetes</taxon>
        <taxon>Sordariomycetidae</taxon>
        <taxon>Sordariales</taxon>
        <taxon>Chaetomiaceae</taxon>
        <taxon>Parathielavia</taxon>
    </lineage>
</organism>
<evidence type="ECO:0000313" key="3">
    <source>
        <dbReference type="Proteomes" id="UP001302602"/>
    </source>
</evidence>
<evidence type="ECO:0000256" key="1">
    <source>
        <dbReference type="SAM" id="Phobius"/>
    </source>
</evidence>
<reference evidence="2" key="2">
    <citation type="submission" date="2023-05" db="EMBL/GenBank/DDBJ databases">
        <authorList>
            <consortium name="Lawrence Berkeley National Laboratory"/>
            <person name="Steindorff A."/>
            <person name="Hensen N."/>
            <person name="Bonometti L."/>
            <person name="Westerberg I."/>
            <person name="Brannstrom I.O."/>
            <person name="Guillou S."/>
            <person name="Cros-Aarteil S."/>
            <person name="Calhoun S."/>
            <person name="Haridas S."/>
            <person name="Kuo A."/>
            <person name="Mondo S."/>
            <person name="Pangilinan J."/>
            <person name="Riley R."/>
            <person name="Labutti K."/>
            <person name="Andreopoulos B."/>
            <person name="Lipzen A."/>
            <person name="Chen C."/>
            <person name="Yanf M."/>
            <person name="Daum C."/>
            <person name="Ng V."/>
            <person name="Clum A."/>
            <person name="Ohm R."/>
            <person name="Martin F."/>
            <person name="Silar P."/>
            <person name="Natvig D."/>
            <person name="Lalanne C."/>
            <person name="Gautier V."/>
            <person name="Ament-Velasquez S.L."/>
            <person name="Kruys A."/>
            <person name="Hutchinson M.I."/>
            <person name="Powell A.J."/>
            <person name="Barry K."/>
            <person name="Miller A.N."/>
            <person name="Grigoriev I.V."/>
            <person name="Debuchy R."/>
            <person name="Gladieux P."/>
            <person name="Thoren M.H."/>
            <person name="Johannesson H."/>
        </authorList>
    </citation>
    <scope>NUCLEOTIDE SEQUENCE</scope>
    <source>
        <strain evidence="2">CBS 731.68</strain>
    </source>
</reference>
<accession>A0AAN6UBH9</accession>
<feature type="transmembrane region" description="Helical" evidence="1">
    <location>
        <begin position="24"/>
        <end position="48"/>
    </location>
</feature>
<dbReference type="AlphaFoldDB" id="A0AAN6UBH9"/>
<dbReference type="Proteomes" id="UP001302602">
    <property type="component" value="Unassembled WGS sequence"/>
</dbReference>
<dbReference type="RefSeq" id="XP_062652292.1">
    <property type="nucleotide sequence ID" value="XM_062786520.1"/>
</dbReference>
<reference evidence="2" key="1">
    <citation type="journal article" date="2023" name="Mol. Phylogenet. Evol.">
        <title>Genome-scale phylogeny and comparative genomics of the fungal order Sordariales.</title>
        <authorList>
            <person name="Hensen N."/>
            <person name="Bonometti L."/>
            <person name="Westerberg I."/>
            <person name="Brannstrom I.O."/>
            <person name="Guillou S."/>
            <person name="Cros-Aarteil S."/>
            <person name="Calhoun S."/>
            <person name="Haridas S."/>
            <person name="Kuo A."/>
            <person name="Mondo S."/>
            <person name="Pangilinan J."/>
            <person name="Riley R."/>
            <person name="LaButti K."/>
            <person name="Andreopoulos B."/>
            <person name="Lipzen A."/>
            <person name="Chen C."/>
            <person name="Yan M."/>
            <person name="Daum C."/>
            <person name="Ng V."/>
            <person name="Clum A."/>
            <person name="Steindorff A."/>
            <person name="Ohm R.A."/>
            <person name="Martin F."/>
            <person name="Silar P."/>
            <person name="Natvig D.O."/>
            <person name="Lalanne C."/>
            <person name="Gautier V."/>
            <person name="Ament-Velasquez S.L."/>
            <person name="Kruys A."/>
            <person name="Hutchinson M.I."/>
            <person name="Powell A.J."/>
            <person name="Barry K."/>
            <person name="Miller A.N."/>
            <person name="Grigoriev I.V."/>
            <person name="Debuchy R."/>
            <person name="Gladieux P."/>
            <person name="Hiltunen Thoren M."/>
            <person name="Johannesson H."/>
        </authorList>
    </citation>
    <scope>NUCLEOTIDE SEQUENCE</scope>
    <source>
        <strain evidence="2">CBS 731.68</strain>
    </source>
</reference>
<comment type="caution">
    <text evidence="2">The sequence shown here is derived from an EMBL/GenBank/DDBJ whole genome shotgun (WGS) entry which is preliminary data.</text>
</comment>
<keyword evidence="1" id="KW-0472">Membrane</keyword>
<name>A0AAN6UBH9_9PEZI</name>
<protein>
    <submittedName>
        <fullName evidence="2">Uncharacterized protein</fullName>
    </submittedName>
</protein>
<dbReference type="EMBL" id="MU853223">
    <property type="protein sequence ID" value="KAK4128521.1"/>
    <property type="molecule type" value="Genomic_DNA"/>
</dbReference>
<proteinExistence type="predicted"/>
<keyword evidence="1" id="KW-0812">Transmembrane</keyword>
<gene>
    <name evidence="2" type="ORF">N657DRAFT_26630</name>
</gene>
<keyword evidence="1" id="KW-1133">Transmembrane helix</keyword>
<keyword evidence="3" id="KW-1185">Reference proteome</keyword>
<evidence type="ECO:0000313" key="2">
    <source>
        <dbReference type="EMBL" id="KAK4128521.1"/>
    </source>
</evidence>